<reference evidence="2 3" key="1">
    <citation type="journal article" date="2013" name="Mar. Genomics">
        <title>Expression of sulfatases in Rhodopirellula baltica and the diversity of sulfatases in the genus Rhodopirellula.</title>
        <authorList>
            <person name="Wegner C.E."/>
            <person name="Richter-Heitmann T."/>
            <person name="Klindworth A."/>
            <person name="Klockow C."/>
            <person name="Richter M."/>
            <person name="Achstetter T."/>
            <person name="Glockner F.O."/>
            <person name="Harder J."/>
        </authorList>
    </citation>
    <scope>NUCLEOTIDE SEQUENCE [LARGE SCALE GENOMIC DNA]</scope>
    <source>
        <strain evidence="2 3">SM1</strain>
    </source>
</reference>
<feature type="region of interest" description="Disordered" evidence="1">
    <location>
        <begin position="51"/>
        <end position="70"/>
    </location>
</feature>
<dbReference type="EMBL" id="ANOG01001025">
    <property type="protein sequence ID" value="EMI15893.1"/>
    <property type="molecule type" value="Genomic_DNA"/>
</dbReference>
<accession>M5R8S9</accession>
<organism evidence="2 3">
    <name type="scientific">Rhodopirellula maiorica SM1</name>
    <dbReference type="NCBI Taxonomy" id="1265738"/>
    <lineage>
        <taxon>Bacteria</taxon>
        <taxon>Pseudomonadati</taxon>
        <taxon>Planctomycetota</taxon>
        <taxon>Planctomycetia</taxon>
        <taxon>Pirellulales</taxon>
        <taxon>Pirellulaceae</taxon>
        <taxon>Novipirellula</taxon>
    </lineage>
</organism>
<evidence type="ECO:0000313" key="2">
    <source>
        <dbReference type="EMBL" id="EMI15893.1"/>
    </source>
</evidence>
<name>M5R8S9_9BACT</name>
<comment type="caution">
    <text evidence="2">The sequence shown here is derived from an EMBL/GenBank/DDBJ whole genome shotgun (WGS) entry which is preliminary data.</text>
</comment>
<feature type="compositionally biased region" description="Basic and acidic residues" evidence="1">
    <location>
        <begin position="60"/>
        <end position="70"/>
    </location>
</feature>
<evidence type="ECO:0000313" key="3">
    <source>
        <dbReference type="Proteomes" id="UP000011991"/>
    </source>
</evidence>
<dbReference type="AlphaFoldDB" id="M5R8S9"/>
<proteinExistence type="predicted"/>
<dbReference type="Proteomes" id="UP000011991">
    <property type="component" value="Unassembled WGS sequence"/>
</dbReference>
<gene>
    <name evidence="2" type="ORF">RMSM_07180</name>
</gene>
<protein>
    <submittedName>
        <fullName evidence="2">Uncharacterized protein</fullName>
    </submittedName>
</protein>
<sequence>MNGVFSKSLPDNAGLFSGAAQAARLQRAKRTTQTERIATSPAVLLPLTYSSRSRRSISQRQKDLCDRKIH</sequence>
<keyword evidence="3" id="KW-1185">Reference proteome</keyword>
<evidence type="ECO:0000256" key="1">
    <source>
        <dbReference type="SAM" id="MobiDB-lite"/>
    </source>
</evidence>